<feature type="non-terminal residue" evidence="1">
    <location>
        <position position="73"/>
    </location>
</feature>
<reference evidence="1 2" key="1">
    <citation type="journal article" date="2018" name="Genomics">
        <title>Molecular footprints of inshore aquatic adaptation in Indo-Pacific humpback dolphin (Sousa chinensis).</title>
        <authorList>
            <person name="Ming Y."/>
            <person name="Jian J."/>
            <person name="Yu F."/>
            <person name="Yu X."/>
            <person name="Wang J."/>
            <person name="Liu W."/>
        </authorList>
    </citation>
    <scope>NUCLEOTIDE SEQUENCE [LARGE SCALE GENOMIC DNA]</scope>
    <source>
        <strain evidence="1">MY-2018</strain>
        <tissue evidence="1">Skin</tissue>
    </source>
</reference>
<evidence type="ECO:0000313" key="1">
    <source>
        <dbReference type="EMBL" id="TEA42559.1"/>
    </source>
</evidence>
<proteinExistence type="predicted"/>
<dbReference type="AlphaFoldDB" id="A0A484H3Y8"/>
<dbReference type="Proteomes" id="UP000295264">
    <property type="component" value="Unassembled WGS sequence"/>
</dbReference>
<organism evidence="1 2">
    <name type="scientific">Sousa chinensis</name>
    <name type="common">Indo-pacific humpbacked dolphin</name>
    <name type="synonym">Steno chinensis</name>
    <dbReference type="NCBI Taxonomy" id="103600"/>
    <lineage>
        <taxon>Eukaryota</taxon>
        <taxon>Metazoa</taxon>
        <taxon>Chordata</taxon>
        <taxon>Craniata</taxon>
        <taxon>Vertebrata</taxon>
        <taxon>Euteleostomi</taxon>
        <taxon>Mammalia</taxon>
        <taxon>Eutheria</taxon>
        <taxon>Laurasiatheria</taxon>
        <taxon>Artiodactyla</taxon>
        <taxon>Whippomorpha</taxon>
        <taxon>Cetacea</taxon>
        <taxon>Odontoceti</taxon>
        <taxon>Delphinidae</taxon>
        <taxon>Sousa</taxon>
    </lineage>
</organism>
<protein>
    <submittedName>
        <fullName evidence="1">Uncharacterized protein</fullName>
    </submittedName>
</protein>
<name>A0A484H3Y8_SOUCH</name>
<accession>A0A484H3Y8</accession>
<gene>
    <name evidence="1" type="ORF">DBR06_SOUSAS1610045</name>
</gene>
<comment type="caution">
    <text evidence="1">The sequence shown here is derived from an EMBL/GenBank/DDBJ whole genome shotgun (WGS) entry which is preliminary data.</text>
</comment>
<keyword evidence="2" id="KW-1185">Reference proteome</keyword>
<sequence>MPYNIIELVQQFGGPRIARGIITGPNEHSTILGKDRAIFLFPDNDFAVIGAGCQDIAIHGVGPGHLPHRTLMT</sequence>
<dbReference type="EMBL" id="QWLN02000017">
    <property type="protein sequence ID" value="TEA42559.1"/>
    <property type="molecule type" value="Genomic_DNA"/>
</dbReference>
<evidence type="ECO:0000313" key="2">
    <source>
        <dbReference type="Proteomes" id="UP000295264"/>
    </source>
</evidence>